<dbReference type="CDD" id="cd00093">
    <property type="entry name" value="HTH_XRE"/>
    <property type="match status" value="1"/>
</dbReference>
<proteinExistence type="predicted"/>
<comment type="caution">
    <text evidence="1">The sequence shown here is derived from an EMBL/GenBank/DDBJ whole genome shotgun (WGS) entry which is preliminary data.</text>
</comment>
<reference evidence="1 2" key="1">
    <citation type="submission" date="2022-04" db="EMBL/GenBank/DDBJ databases">
        <title>Positive selection, recombination, and allopatry shape intraspecific diversity of widespread and dominant cyanobacteria.</title>
        <authorList>
            <person name="Wei J."/>
            <person name="Shu W."/>
            <person name="Hu C."/>
        </authorList>
    </citation>
    <scope>NUCLEOTIDE SEQUENCE [LARGE SCALE GENOMIC DNA]</scope>
    <source>
        <strain evidence="1 2">AS-A4</strain>
    </source>
</reference>
<gene>
    <name evidence="1" type="ORF">NDI38_28100</name>
</gene>
<dbReference type="RefSeq" id="WP_190452742.1">
    <property type="nucleotide sequence ID" value="NZ_JAMPLM010000058.1"/>
</dbReference>
<name>A0ABV0KSM4_9CYAN</name>
<dbReference type="EMBL" id="JAMPLM010000058">
    <property type="protein sequence ID" value="MEP1062240.1"/>
    <property type="molecule type" value="Genomic_DNA"/>
</dbReference>
<evidence type="ECO:0000313" key="2">
    <source>
        <dbReference type="Proteomes" id="UP001476950"/>
    </source>
</evidence>
<organism evidence="1 2">
    <name type="scientific">Stenomitos frigidus AS-A4</name>
    <dbReference type="NCBI Taxonomy" id="2933935"/>
    <lineage>
        <taxon>Bacteria</taxon>
        <taxon>Bacillati</taxon>
        <taxon>Cyanobacteriota</taxon>
        <taxon>Cyanophyceae</taxon>
        <taxon>Leptolyngbyales</taxon>
        <taxon>Leptolyngbyaceae</taxon>
        <taxon>Stenomitos</taxon>
    </lineage>
</organism>
<keyword evidence="2" id="KW-1185">Reference proteome</keyword>
<sequence length="97" mass="11378">MAHPLSEQQWQLFEHLYLHCPPPLHPAKFLEAWEVSYADLAKLSGVSRSTIEHWFSQGAAHREPSLMHQRRLAAIDRLFRSVEHISPELIRLWCNAR</sequence>
<evidence type="ECO:0000313" key="1">
    <source>
        <dbReference type="EMBL" id="MEP1062240.1"/>
    </source>
</evidence>
<accession>A0ABV0KSM4</accession>
<dbReference type="InterPro" id="IPR001387">
    <property type="entry name" value="Cro/C1-type_HTH"/>
</dbReference>
<protein>
    <submittedName>
        <fullName evidence="1">Helix-turn-helix transcriptional regulator</fullName>
    </submittedName>
</protein>
<dbReference type="Proteomes" id="UP001476950">
    <property type="component" value="Unassembled WGS sequence"/>
</dbReference>